<dbReference type="Gene3D" id="2.130.10.10">
    <property type="entry name" value="YVTN repeat-like/Quinoprotein amine dehydrogenase"/>
    <property type="match status" value="3"/>
</dbReference>
<name>A0AAE0DCZ9_COLKA</name>
<keyword evidence="2" id="KW-0853">WD repeat</keyword>
<dbReference type="InterPro" id="IPR056884">
    <property type="entry name" value="NPHP3-like_N"/>
</dbReference>
<dbReference type="InterPro" id="IPR007111">
    <property type="entry name" value="NACHT_NTPase"/>
</dbReference>
<evidence type="ECO:0000256" key="2">
    <source>
        <dbReference type="PROSITE-ProRule" id="PRU00221"/>
    </source>
</evidence>
<accession>A0AAE0DCZ9</accession>
<feature type="compositionally biased region" description="Polar residues" evidence="3">
    <location>
        <begin position="22"/>
        <end position="34"/>
    </location>
</feature>
<gene>
    <name evidence="5" type="ORF">CKAH01_11980</name>
</gene>
<dbReference type="Pfam" id="PF00400">
    <property type="entry name" value="WD40"/>
    <property type="match status" value="3"/>
</dbReference>
<dbReference type="Gene3D" id="3.40.50.300">
    <property type="entry name" value="P-loop containing nucleotide triphosphate hydrolases"/>
    <property type="match status" value="1"/>
</dbReference>
<dbReference type="SUPFAM" id="SSF50998">
    <property type="entry name" value="Quinoprotein alcohol dehydrogenase-like"/>
    <property type="match status" value="1"/>
</dbReference>
<dbReference type="AlphaFoldDB" id="A0AAE0DCZ9"/>
<dbReference type="InterPro" id="IPR011047">
    <property type="entry name" value="Quinoprotein_ADH-like_sf"/>
</dbReference>
<dbReference type="PROSITE" id="PS50837">
    <property type="entry name" value="NACHT"/>
    <property type="match status" value="1"/>
</dbReference>
<evidence type="ECO:0000313" key="6">
    <source>
        <dbReference type="Proteomes" id="UP001281614"/>
    </source>
</evidence>
<keyword evidence="1" id="KW-0677">Repeat</keyword>
<evidence type="ECO:0000259" key="4">
    <source>
        <dbReference type="PROSITE" id="PS50837"/>
    </source>
</evidence>
<keyword evidence="6" id="KW-1185">Reference proteome</keyword>
<comment type="caution">
    <text evidence="5">The sequence shown here is derived from an EMBL/GenBank/DDBJ whole genome shotgun (WGS) entry which is preliminary data.</text>
</comment>
<feature type="repeat" description="WD" evidence="2">
    <location>
        <begin position="709"/>
        <end position="750"/>
    </location>
</feature>
<dbReference type="PROSITE" id="PS50294">
    <property type="entry name" value="WD_REPEATS_REGION"/>
    <property type="match status" value="2"/>
</dbReference>
<evidence type="ECO:0000313" key="5">
    <source>
        <dbReference type="EMBL" id="KAK2777597.1"/>
    </source>
</evidence>
<dbReference type="PANTHER" id="PTHR10039">
    <property type="entry name" value="AMELOGENIN"/>
    <property type="match status" value="1"/>
</dbReference>
<sequence length="1162" mass="129874">MAGTEYQHNNSGPGDQFVAAGPQNNNSGSGTQYSAHNINFNSAAQDSDASLFADLRITDPRDDKDRIEHTKGGLLRDSYSWILENPDFQEWRNGSEKRLLWVRGDPGKGKTMLLCGLINELADEGVEPVYFFCQATDSRLNTATAVLRGLIYLLLEKRPSLIQFVRDKYRHGGKRFFEDANSWTALGKILAKMLDHEGQPMGNIVLIIDALDECTAHLDDLVDFIVKLSSTHTRVIVSSRNWLNIQRGMETAEQQRQICLELNEDSVSAAVVTYTNYKVDRLAQQKGYDEALRDEVQNYLLSNSDGTFLWVSLVTQRLEDRRLPRRRTLTRLREFPQGLDALYGRMLDQVFESEDQTLESEDVDIRKKVLAVVLVAFQPLDLKELATLIEPPMEDELLVEIIGECGSLLVLRDNIVYFVHQSAKDFLWRYRLDEVIPLGIGHQHTLLFSNSLRAMSTTLRQNIHNLTFFGGQTEETEEADPDPLAPIKYSCVRWAQHLSEGFPITSLECDQVLAFLKEHYLHWLEAMSLIESMDEGIACIVRLKDVTQNSAELFRLAHLVHDAFRFVKQFCAGIEKSPLQVYSSVVFAPTRSIIKDLYQHEVPHWWSMQMAPPQNDDWSKCLQTIELNESYQIATAAFSSDGKALVLSLGMGIIQVRDADTGGCINVLEPGWGDFSILATSGGSILAVASEGDVFLFNILTGKEVEKMIETGETKVSSVAFAPNGAILATGSTEGGLLLWDMQTHECVRTLEANNQRGSIESIVFSSNGLYVAAAVNNNIAAWDLNTGWQLRTFVGHEGKIVLVAFAPDNYHVQSASSDGAVKVWDMTNSAFQLINIPIEKWTKVAFSTDLNKVASMSSSFDRIQIWDSTTGYLLGTLDNNGDVDFLAFSPDDAMLMSATYWGGTVKLWDVRDYMETSLMAPSQEDQCIFSMAFSSDGTQLTVVSGSAVQIWDANTGQCLRKLDGWETSRGVASVTFGNDGILLAIISEGKIGVAEIWNVCTKTCLQSLADERVSGSIEELVFAPDNATLAILTEDTVSLWDAAEGICRVVYNRPHPYFWSNDMKFSETGSHLYDYDSWKDGENAIRWVAHTDTAYMGIEIAPLEPLHISGYSIQDSQAWIRKNGEDIIWIPPEYRTSTYATRGPMMALGYVSGRVIFLRFT</sequence>
<dbReference type="SUPFAM" id="SSF52540">
    <property type="entry name" value="P-loop containing nucleoside triphosphate hydrolases"/>
    <property type="match status" value="1"/>
</dbReference>
<organism evidence="5 6">
    <name type="scientific">Colletotrichum kahawae</name>
    <name type="common">Coffee berry disease fungus</name>
    <dbReference type="NCBI Taxonomy" id="34407"/>
    <lineage>
        <taxon>Eukaryota</taxon>
        <taxon>Fungi</taxon>
        <taxon>Dikarya</taxon>
        <taxon>Ascomycota</taxon>
        <taxon>Pezizomycotina</taxon>
        <taxon>Sordariomycetes</taxon>
        <taxon>Hypocreomycetidae</taxon>
        <taxon>Glomerellales</taxon>
        <taxon>Glomerellaceae</taxon>
        <taxon>Colletotrichum</taxon>
        <taxon>Colletotrichum gloeosporioides species complex</taxon>
    </lineage>
</organism>
<dbReference type="EMBL" id="VYYT01000017">
    <property type="protein sequence ID" value="KAK2777597.1"/>
    <property type="molecule type" value="Genomic_DNA"/>
</dbReference>
<dbReference type="PANTHER" id="PTHR10039:SF14">
    <property type="entry name" value="NACHT DOMAIN-CONTAINING PROTEIN"/>
    <property type="match status" value="1"/>
</dbReference>
<reference evidence="5" key="1">
    <citation type="submission" date="2023-02" db="EMBL/GenBank/DDBJ databases">
        <title>Colletotrichum kahawae CIFC_Que2 genome sequencing and assembly.</title>
        <authorList>
            <person name="Baroncelli R."/>
        </authorList>
    </citation>
    <scope>NUCLEOTIDE SEQUENCE</scope>
    <source>
        <strain evidence="5">CIFC_Que2</strain>
    </source>
</reference>
<evidence type="ECO:0000256" key="1">
    <source>
        <dbReference type="ARBA" id="ARBA00022737"/>
    </source>
</evidence>
<evidence type="ECO:0000256" key="3">
    <source>
        <dbReference type="SAM" id="MobiDB-lite"/>
    </source>
</evidence>
<feature type="region of interest" description="Disordered" evidence="3">
    <location>
        <begin position="1"/>
        <end position="34"/>
    </location>
</feature>
<dbReference type="CDD" id="cd00200">
    <property type="entry name" value="WD40"/>
    <property type="match status" value="1"/>
</dbReference>
<feature type="domain" description="NACHT" evidence="4">
    <location>
        <begin position="98"/>
        <end position="240"/>
    </location>
</feature>
<feature type="repeat" description="WD" evidence="2">
    <location>
        <begin position="794"/>
        <end position="835"/>
    </location>
</feature>
<dbReference type="InterPro" id="IPR015943">
    <property type="entry name" value="WD40/YVTN_repeat-like_dom_sf"/>
</dbReference>
<proteinExistence type="predicted"/>
<dbReference type="Pfam" id="PF24883">
    <property type="entry name" value="NPHP3_N"/>
    <property type="match status" value="1"/>
</dbReference>
<feature type="compositionally biased region" description="Polar residues" evidence="3">
    <location>
        <begin position="1"/>
        <end position="13"/>
    </location>
</feature>
<dbReference type="InterPro" id="IPR001680">
    <property type="entry name" value="WD40_rpt"/>
</dbReference>
<dbReference type="InterPro" id="IPR027417">
    <property type="entry name" value="P-loop_NTPase"/>
</dbReference>
<dbReference type="SMART" id="SM00320">
    <property type="entry name" value="WD40"/>
    <property type="match status" value="9"/>
</dbReference>
<dbReference type="Proteomes" id="UP001281614">
    <property type="component" value="Unassembled WGS sequence"/>
</dbReference>
<protein>
    <submittedName>
        <fullName evidence="5">Nacht and wd domain protein</fullName>
    </submittedName>
</protein>
<dbReference type="PROSITE" id="PS50082">
    <property type="entry name" value="WD_REPEATS_2"/>
    <property type="match status" value="2"/>
</dbReference>